<organism evidence="5 6">
    <name type="scientific">Frisingicoccus caecimuris</name>
    <dbReference type="NCBI Taxonomy" id="1796636"/>
    <lineage>
        <taxon>Bacteria</taxon>
        <taxon>Bacillati</taxon>
        <taxon>Bacillota</taxon>
        <taxon>Clostridia</taxon>
        <taxon>Lachnospirales</taxon>
        <taxon>Lachnospiraceae</taxon>
        <taxon>Frisingicoccus</taxon>
    </lineage>
</organism>
<evidence type="ECO:0000256" key="3">
    <source>
        <dbReference type="RuleBase" id="RU364116"/>
    </source>
</evidence>
<dbReference type="SFLD" id="SFLDG01065">
    <property type="entry name" value="anaerobic_coproporphyrinogen-I"/>
    <property type="match status" value="1"/>
</dbReference>
<dbReference type="PANTHER" id="PTHR13932">
    <property type="entry name" value="COPROPORPHYRINIGEN III OXIDASE"/>
    <property type="match status" value="1"/>
</dbReference>
<dbReference type="InterPro" id="IPR004559">
    <property type="entry name" value="HemW-like"/>
</dbReference>
<name>A0A4R2LZ40_9FIRM</name>
<dbReference type="PROSITE" id="PS51918">
    <property type="entry name" value="RADICAL_SAM"/>
    <property type="match status" value="1"/>
</dbReference>
<sequence length="396" mass="45306">MERRELELYIHIPFCVKKCNYCDFLSFGTEDERLAETPCHPTRKLPVPEVYVTRLCREIQWYGAKEKFKHRPVISVFFGGGTPSLLSEEQIFRVMAAIRENFLLCRGAEITMEANPGTLTPGKLNQMRFCGINRLSLGLQSALDSELKVLGRIHSYGAFLQSFKWARDAGFKNINVDLITAVPEQTMASYQKSLEQVTALGPEHISAYSLIIEPGTPFETLEAQGKLILPDEDEEREMYRLTRQFLSGMGYERYEISNYARPGFECRHNTGYWQGKDYLGVGLGASSLIDGCRFSNTADMKDYLELETGSGNWYSESERLEQEAQMEEFMFLGLRMVRGVSEKEFYRKFGKKLMAVYGGVVRKNEARRLLARKNGRILLTERGLDLANIVESEFLL</sequence>
<proteinExistence type="inferred from homology"/>
<dbReference type="SFLD" id="SFLDF00288">
    <property type="entry name" value="HemN-like__clustered_with_nucl"/>
    <property type="match status" value="1"/>
</dbReference>
<dbReference type="Gene3D" id="3.30.750.200">
    <property type="match status" value="1"/>
</dbReference>
<dbReference type="PANTHER" id="PTHR13932:SF5">
    <property type="entry name" value="RADICAL S-ADENOSYL METHIONINE DOMAIN-CONTAINING PROTEIN 1, MITOCHONDRIAL"/>
    <property type="match status" value="1"/>
</dbReference>
<dbReference type="GO" id="GO:0005737">
    <property type="term" value="C:cytoplasm"/>
    <property type="evidence" value="ECO:0007669"/>
    <property type="project" value="UniProtKB-SubCell"/>
</dbReference>
<keyword evidence="3" id="KW-0479">Metal-binding</keyword>
<keyword evidence="3" id="KW-0949">S-adenosyl-L-methionine</keyword>
<dbReference type="OrthoDB" id="9808022at2"/>
<dbReference type="SUPFAM" id="SSF102114">
    <property type="entry name" value="Radical SAM enzymes"/>
    <property type="match status" value="1"/>
</dbReference>
<evidence type="ECO:0000256" key="2">
    <source>
        <dbReference type="ARBA" id="ARBA00017228"/>
    </source>
</evidence>
<dbReference type="Pfam" id="PF06969">
    <property type="entry name" value="HemN_C"/>
    <property type="match status" value="1"/>
</dbReference>
<dbReference type="GO" id="GO:0004109">
    <property type="term" value="F:coproporphyrinogen oxidase activity"/>
    <property type="evidence" value="ECO:0007669"/>
    <property type="project" value="InterPro"/>
</dbReference>
<dbReference type="SMART" id="SM00729">
    <property type="entry name" value="Elp3"/>
    <property type="match status" value="1"/>
</dbReference>
<dbReference type="InterPro" id="IPR034505">
    <property type="entry name" value="Coproporphyrinogen-III_oxidase"/>
</dbReference>
<dbReference type="AlphaFoldDB" id="A0A4R2LZ40"/>
<keyword evidence="3" id="KW-0963">Cytoplasm</keyword>
<dbReference type="SFLD" id="SFLDS00029">
    <property type="entry name" value="Radical_SAM"/>
    <property type="match status" value="1"/>
</dbReference>
<dbReference type="InterPro" id="IPR007197">
    <property type="entry name" value="rSAM"/>
</dbReference>
<reference evidence="5 6" key="1">
    <citation type="submission" date="2019-03" db="EMBL/GenBank/DDBJ databases">
        <title>Genomic Encyclopedia of Type Strains, Phase IV (KMG-IV): sequencing the most valuable type-strain genomes for metagenomic binning, comparative biology and taxonomic classification.</title>
        <authorList>
            <person name="Goeker M."/>
        </authorList>
    </citation>
    <scope>NUCLEOTIDE SEQUENCE [LARGE SCALE GENOMIC DNA]</scope>
    <source>
        <strain evidence="5 6">DSM 28559</strain>
    </source>
</reference>
<keyword evidence="3" id="KW-0411">Iron-sulfur</keyword>
<dbReference type="RefSeq" id="WP_132088635.1">
    <property type="nucleotide sequence ID" value="NZ_JANKAQ010000001.1"/>
</dbReference>
<protein>
    <recommendedName>
        <fullName evidence="2 3">Heme chaperone HemW</fullName>
    </recommendedName>
</protein>
<dbReference type="Pfam" id="PF04055">
    <property type="entry name" value="Radical_SAM"/>
    <property type="match status" value="1"/>
</dbReference>
<keyword evidence="3" id="KW-0004">4Fe-4S</keyword>
<keyword evidence="3" id="KW-0349">Heme</keyword>
<comment type="similarity">
    <text evidence="1">Belongs to the anaerobic coproporphyrinogen-III oxidase family. HemW subfamily.</text>
</comment>
<evidence type="ECO:0000259" key="4">
    <source>
        <dbReference type="PROSITE" id="PS51918"/>
    </source>
</evidence>
<gene>
    <name evidence="5" type="ORF">EV212_102126</name>
</gene>
<evidence type="ECO:0000256" key="1">
    <source>
        <dbReference type="ARBA" id="ARBA00006100"/>
    </source>
</evidence>
<comment type="function">
    <text evidence="3">Probably acts as a heme chaperone, transferring heme to an unknown acceptor. Binds one molecule of heme per monomer, possibly covalently. Binds 1 [4Fe-4S] cluster. The cluster is coordinated with 3 cysteines and an exchangeable S-adenosyl-L-methionine.</text>
</comment>
<dbReference type="InterPro" id="IPR006638">
    <property type="entry name" value="Elp3/MiaA/NifB-like_rSAM"/>
</dbReference>
<dbReference type="GO" id="GO:0051539">
    <property type="term" value="F:4 iron, 4 sulfur cluster binding"/>
    <property type="evidence" value="ECO:0007669"/>
    <property type="project" value="UniProtKB-UniRule"/>
</dbReference>
<keyword evidence="3" id="KW-0408">Iron</keyword>
<accession>A0A4R2LZ40</accession>
<dbReference type="GO" id="GO:0006779">
    <property type="term" value="P:porphyrin-containing compound biosynthetic process"/>
    <property type="evidence" value="ECO:0007669"/>
    <property type="project" value="InterPro"/>
</dbReference>
<dbReference type="InterPro" id="IPR010723">
    <property type="entry name" value="HemN_C"/>
</dbReference>
<dbReference type="InterPro" id="IPR058240">
    <property type="entry name" value="rSAM_sf"/>
</dbReference>
<comment type="caution">
    <text evidence="5">The sequence shown here is derived from an EMBL/GenBank/DDBJ whole genome shotgun (WGS) entry which is preliminary data.</text>
</comment>
<keyword evidence="6" id="KW-1185">Reference proteome</keyword>
<dbReference type="SFLD" id="SFLDF00562">
    <property type="entry name" value="HemN-like__clustered_with_heat"/>
    <property type="match status" value="1"/>
</dbReference>
<keyword evidence="3" id="KW-0143">Chaperone</keyword>
<dbReference type="GO" id="GO:0046872">
    <property type="term" value="F:metal ion binding"/>
    <property type="evidence" value="ECO:0007669"/>
    <property type="project" value="UniProtKB-UniRule"/>
</dbReference>
<evidence type="ECO:0000313" key="6">
    <source>
        <dbReference type="Proteomes" id="UP000295711"/>
    </source>
</evidence>
<dbReference type="Proteomes" id="UP000295711">
    <property type="component" value="Unassembled WGS sequence"/>
</dbReference>
<dbReference type="EMBL" id="SLXA01000002">
    <property type="protein sequence ID" value="TCO85811.1"/>
    <property type="molecule type" value="Genomic_DNA"/>
</dbReference>
<feature type="domain" description="Radical SAM core" evidence="4">
    <location>
        <begin position="1"/>
        <end position="252"/>
    </location>
</feature>
<comment type="subcellular location">
    <subcellularLocation>
        <location evidence="3">Cytoplasm</location>
    </subcellularLocation>
</comment>
<evidence type="ECO:0000313" key="5">
    <source>
        <dbReference type="EMBL" id="TCO85811.1"/>
    </source>
</evidence>
<dbReference type="NCBIfam" id="TIGR00539">
    <property type="entry name" value="hemN_rel"/>
    <property type="match status" value="1"/>
</dbReference>